<organism evidence="5 6">
    <name type="scientific">Escherichia coli</name>
    <dbReference type="NCBI Taxonomy" id="562"/>
    <lineage>
        <taxon>Bacteria</taxon>
        <taxon>Pseudomonadati</taxon>
        <taxon>Pseudomonadota</taxon>
        <taxon>Gammaproteobacteria</taxon>
        <taxon>Enterobacterales</taxon>
        <taxon>Enterobacteriaceae</taxon>
        <taxon>Escherichia</taxon>
    </lineage>
</organism>
<reference evidence="5 6" key="1">
    <citation type="submission" date="2018-06" db="EMBL/GenBank/DDBJ databases">
        <authorList>
            <consortium name="Pathogen Informatics"/>
            <person name="Doyle S."/>
        </authorList>
    </citation>
    <scope>NUCLEOTIDE SEQUENCE [LARGE SCALE GENOMIC DNA]</scope>
    <source>
        <strain evidence="5 6">NCTC8500</strain>
    </source>
</reference>
<proteinExistence type="predicted"/>
<evidence type="ECO:0000313" key="6">
    <source>
        <dbReference type="Proteomes" id="UP000254429"/>
    </source>
</evidence>
<dbReference type="AlphaFoldDB" id="A0A377DJM8"/>
<dbReference type="InterPro" id="IPR010486">
    <property type="entry name" value="HNS-dep_expression_A/B"/>
</dbReference>
<evidence type="ECO:0000256" key="2">
    <source>
        <dbReference type="ARBA" id="ARBA00022764"/>
    </source>
</evidence>
<dbReference type="NCBIfam" id="NF008599">
    <property type="entry name" value="PRK11566.1"/>
    <property type="match status" value="1"/>
</dbReference>
<dbReference type="EMBL" id="UGFG01000001">
    <property type="protein sequence ID" value="STM36364.1"/>
    <property type="molecule type" value="Genomic_DNA"/>
</dbReference>
<keyword evidence="1 4" id="KW-0732">Signal</keyword>
<dbReference type="Gene3D" id="1.10.890.10">
    <property type="entry name" value="HNS-dependent expression A"/>
    <property type="match status" value="1"/>
</dbReference>
<dbReference type="Pfam" id="PF06411">
    <property type="entry name" value="HdeA"/>
    <property type="match status" value="1"/>
</dbReference>
<feature type="chain" id="PRO_5016820385" evidence="4">
    <location>
        <begin position="34"/>
        <end position="77"/>
    </location>
</feature>
<keyword evidence="2" id="KW-0574">Periplasm</keyword>
<evidence type="ECO:0000256" key="3">
    <source>
        <dbReference type="ARBA" id="ARBA00023186"/>
    </source>
</evidence>
<name>A0A377DJM8_ECOLX</name>
<protein>
    <submittedName>
        <fullName evidence="5">Acid-resistance protein</fullName>
    </submittedName>
</protein>
<dbReference type="InterPro" id="IPR038303">
    <property type="entry name" value="HdeA/HdeB_sf"/>
</dbReference>
<sequence>MGYKMNISSLRKAFIFMGAVAALSLVNAQSALAANESAKDMTCQEFIDLNPKAMTPVAWWMLHEETVYKGGDTVTLN</sequence>
<evidence type="ECO:0000313" key="5">
    <source>
        <dbReference type="EMBL" id="STM36364.1"/>
    </source>
</evidence>
<accession>A0A377DJM8</accession>
<evidence type="ECO:0000256" key="4">
    <source>
        <dbReference type="SAM" id="SignalP"/>
    </source>
</evidence>
<keyword evidence="3" id="KW-0143">Chaperone</keyword>
<gene>
    <name evidence="5" type="primary">hdeB</name>
    <name evidence="5" type="ORF">NCTC8500_00057</name>
</gene>
<feature type="signal peptide" evidence="4">
    <location>
        <begin position="1"/>
        <end position="33"/>
    </location>
</feature>
<evidence type="ECO:0000256" key="1">
    <source>
        <dbReference type="ARBA" id="ARBA00022729"/>
    </source>
</evidence>
<dbReference type="Proteomes" id="UP000254429">
    <property type="component" value="Unassembled WGS sequence"/>
</dbReference>